<evidence type="ECO:0000256" key="2">
    <source>
        <dbReference type="ARBA" id="ARBA00007071"/>
    </source>
</evidence>
<comment type="function">
    <text evidence="11">Probably involved in lipid transport. Can bind sphingosine-1-phosphate, myristic acid, palmitic acid and stearic acid, retinol, all-trans-retinoic acid and 9-cis-retinoic acid.</text>
</comment>
<evidence type="ECO:0000256" key="11">
    <source>
        <dbReference type="ARBA" id="ARBA00025553"/>
    </source>
</evidence>
<evidence type="ECO:0000256" key="7">
    <source>
        <dbReference type="ARBA" id="ARBA00022729"/>
    </source>
</evidence>
<evidence type="ECO:0000256" key="8">
    <source>
        <dbReference type="ARBA" id="ARBA00022850"/>
    </source>
</evidence>
<comment type="similarity">
    <text evidence="2">Belongs to the calycin superfamily. Lipocalin family. Highly divergent.</text>
</comment>
<keyword evidence="6" id="KW-0964">Secreted</keyword>
<keyword evidence="5" id="KW-0813">Transport</keyword>
<dbReference type="GO" id="GO:0005543">
    <property type="term" value="F:phospholipid binding"/>
    <property type="evidence" value="ECO:0007669"/>
    <property type="project" value="TreeGrafter"/>
</dbReference>
<proteinExistence type="inferred from homology"/>
<dbReference type="PANTHER" id="PTHR32028">
    <property type="entry name" value="APOLIPOPROTEIN M"/>
    <property type="match status" value="1"/>
</dbReference>
<name>A0A8B9H9A3_ASTMX</name>
<dbReference type="Gene3D" id="2.40.128.20">
    <property type="match status" value="1"/>
</dbReference>
<dbReference type="GO" id="GO:0034361">
    <property type="term" value="C:very-low-density lipoprotein particle"/>
    <property type="evidence" value="ECO:0007669"/>
    <property type="project" value="TreeGrafter"/>
</dbReference>
<dbReference type="InterPro" id="IPR012674">
    <property type="entry name" value="Calycin"/>
</dbReference>
<evidence type="ECO:0000256" key="5">
    <source>
        <dbReference type="ARBA" id="ARBA00022448"/>
    </source>
</evidence>
<dbReference type="GO" id="GO:0034384">
    <property type="term" value="P:high-density lipoprotein particle clearance"/>
    <property type="evidence" value="ECO:0007669"/>
    <property type="project" value="TreeGrafter"/>
</dbReference>
<protein>
    <recommendedName>
        <fullName evidence="4">Apolipoprotein M</fullName>
    </recommendedName>
</protein>
<organism evidence="13 14">
    <name type="scientific">Astyanax mexicanus</name>
    <name type="common">Blind cave fish</name>
    <name type="synonym">Astyanax fasciatus mexicanus</name>
    <dbReference type="NCBI Taxonomy" id="7994"/>
    <lineage>
        <taxon>Eukaryota</taxon>
        <taxon>Metazoa</taxon>
        <taxon>Chordata</taxon>
        <taxon>Craniata</taxon>
        <taxon>Vertebrata</taxon>
        <taxon>Euteleostomi</taxon>
        <taxon>Actinopterygii</taxon>
        <taxon>Neopterygii</taxon>
        <taxon>Teleostei</taxon>
        <taxon>Ostariophysi</taxon>
        <taxon>Characiformes</taxon>
        <taxon>Characoidei</taxon>
        <taxon>Acestrorhamphidae</taxon>
        <taxon>Acestrorhamphinae</taxon>
        <taxon>Astyanax</taxon>
    </lineage>
</organism>
<evidence type="ECO:0000313" key="14">
    <source>
        <dbReference type="Proteomes" id="UP000694621"/>
    </source>
</evidence>
<evidence type="ECO:0000256" key="10">
    <source>
        <dbReference type="ARBA" id="ARBA00023157"/>
    </source>
</evidence>
<dbReference type="Pfam" id="PF11032">
    <property type="entry name" value="ApoM"/>
    <property type="match status" value="1"/>
</dbReference>
<dbReference type="PRINTS" id="PR01254">
    <property type="entry name" value="PGNDSYNTHASE"/>
</dbReference>
<feature type="chain" id="PRO_5034562777" description="Apolipoprotein M" evidence="12">
    <location>
        <begin position="16"/>
        <end position="183"/>
    </location>
</feature>
<evidence type="ECO:0000256" key="1">
    <source>
        <dbReference type="ARBA" id="ARBA00004613"/>
    </source>
</evidence>
<keyword evidence="9" id="KW-0445">Lipid transport</keyword>
<keyword evidence="7 12" id="KW-0732">Signal</keyword>
<dbReference type="GO" id="GO:0034362">
    <property type="term" value="C:low-density lipoprotein particle"/>
    <property type="evidence" value="ECO:0007669"/>
    <property type="project" value="TreeGrafter"/>
</dbReference>
<comment type="subcellular location">
    <subcellularLocation>
        <location evidence="1">Secreted</location>
    </subcellularLocation>
</comment>
<evidence type="ECO:0000256" key="9">
    <source>
        <dbReference type="ARBA" id="ARBA00023055"/>
    </source>
</evidence>
<dbReference type="SUPFAM" id="SSF50814">
    <property type="entry name" value="Lipocalins"/>
    <property type="match status" value="1"/>
</dbReference>
<keyword evidence="10" id="KW-1015">Disulfide bond</keyword>
<dbReference type="InterPro" id="IPR022734">
    <property type="entry name" value="ApoM"/>
</dbReference>
<dbReference type="GO" id="GO:0034380">
    <property type="term" value="P:high-density lipoprotein particle assembly"/>
    <property type="evidence" value="ECO:0007669"/>
    <property type="project" value="TreeGrafter"/>
</dbReference>
<evidence type="ECO:0000256" key="6">
    <source>
        <dbReference type="ARBA" id="ARBA00022525"/>
    </source>
</evidence>
<sequence>MIGDVLAILYAVVQLLVPSLPPAPLSSTALLTNDKYLGKWYFVGVASWDTDDIQGYQGIDNSMAELKKTADGSLEMTATMLKGDQCLTMSWTYKVDASMDPIMEEGDNIGMAFDGKWIDCDSCMLILKIHPEETFIRIMLFARTQDARGELVEKFKTKMESYWVIDQFVIPPQTKEMKSDFQC</sequence>
<evidence type="ECO:0000256" key="4">
    <source>
        <dbReference type="ARBA" id="ARBA00019937"/>
    </source>
</evidence>
<dbReference type="GO" id="GO:0034375">
    <property type="term" value="P:high-density lipoprotein particle remodeling"/>
    <property type="evidence" value="ECO:0007669"/>
    <property type="project" value="TreeGrafter"/>
</dbReference>
<dbReference type="AlphaFoldDB" id="A0A8B9H9A3"/>
<reference evidence="13" key="1">
    <citation type="submission" date="2025-08" db="UniProtKB">
        <authorList>
            <consortium name="Ensembl"/>
        </authorList>
    </citation>
    <scope>IDENTIFICATION</scope>
</reference>
<keyword evidence="8" id="KW-0345">HDL</keyword>
<accession>A0A8B9H9A3</accession>
<gene>
    <name evidence="13" type="primary">apom</name>
</gene>
<feature type="signal peptide" evidence="12">
    <location>
        <begin position="1"/>
        <end position="15"/>
    </location>
</feature>
<dbReference type="Proteomes" id="UP000694621">
    <property type="component" value="Unplaced"/>
</dbReference>
<evidence type="ECO:0000256" key="12">
    <source>
        <dbReference type="SAM" id="SignalP"/>
    </source>
</evidence>
<dbReference type="GO" id="GO:0034364">
    <property type="term" value="C:high-density lipoprotein particle"/>
    <property type="evidence" value="ECO:0007669"/>
    <property type="project" value="UniProtKB-KW"/>
</dbReference>
<dbReference type="GO" id="GO:0033344">
    <property type="term" value="P:cholesterol efflux"/>
    <property type="evidence" value="ECO:0007669"/>
    <property type="project" value="TreeGrafter"/>
</dbReference>
<dbReference type="Ensembl" id="ENSAMXT00005011176.1">
    <property type="protein sequence ID" value="ENSAMXP00005010036.1"/>
    <property type="gene ID" value="ENSAMXG00005005655.1"/>
</dbReference>
<evidence type="ECO:0000313" key="13">
    <source>
        <dbReference type="Ensembl" id="ENSAMXP00005010036.1"/>
    </source>
</evidence>
<comment type="subunit">
    <text evidence="3">Interacts with LRP2; LRP2 mediates APOM renal uptake and subsequent lysosomal degradation.</text>
</comment>
<dbReference type="PANTHER" id="PTHR32028:SF1">
    <property type="entry name" value="APOLIPOPROTEIN M"/>
    <property type="match status" value="1"/>
</dbReference>
<evidence type="ECO:0000256" key="3">
    <source>
        <dbReference type="ARBA" id="ARBA00011559"/>
    </source>
</evidence>
<dbReference type="GO" id="GO:0005319">
    <property type="term" value="F:lipid transporter activity"/>
    <property type="evidence" value="ECO:0007669"/>
    <property type="project" value="TreeGrafter"/>
</dbReference>